<sequence>MDMDVPDLTTQGVTVDIVDYLDKKALVDALEGVDTVLSFIVTINDPDNRAQKTLIDACIEAGVLVFTLFQCGLFLNYFTYLHPSAKFMHIFPMPIDVKNCKAIIHKDTKAQITLTSVQDLARVVSKAVDYQNAWPEVSGVRANQVSVLDFIGLCEKTRGQSFIVESVQKSDLEKGMFTSSRFSVIAHPAVPEDHRDAFSQSYFSAFILALERGGWDASNEWNELLPNFRFTCAEEFLSDVWKHGPINRLASVLSRNLKTLKADFSLDLNYETVASQFRTLEAPCLRLSSEHYNAEFLNQICKPDARRIDSAP</sequence>
<dbReference type="InterPro" id="IPR036291">
    <property type="entry name" value="NAD(P)-bd_dom_sf"/>
</dbReference>
<keyword evidence="5" id="KW-1185">Reference proteome</keyword>
<dbReference type="Gene3D" id="3.40.50.720">
    <property type="entry name" value="NAD(P)-binding Rossmann-like Domain"/>
    <property type="match status" value="2"/>
</dbReference>
<evidence type="ECO:0000313" key="5">
    <source>
        <dbReference type="Proteomes" id="UP000297910"/>
    </source>
</evidence>
<evidence type="ECO:0000256" key="2">
    <source>
        <dbReference type="ARBA" id="ARBA00022857"/>
    </source>
</evidence>
<dbReference type="AlphaFoldDB" id="A0A4Z1FYJ5"/>
<gene>
    <name evidence="4" type="ORF">BPAE_0045g00100</name>
</gene>
<evidence type="ECO:0000313" key="4">
    <source>
        <dbReference type="EMBL" id="TGO27213.1"/>
    </source>
</evidence>
<evidence type="ECO:0000256" key="1">
    <source>
        <dbReference type="ARBA" id="ARBA00005725"/>
    </source>
</evidence>
<reference evidence="4 5" key="1">
    <citation type="submission" date="2017-12" db="EMBL/GenBank/DDBJ databases">
        <title>Comparative genomics of Botrytis spp.</title>
        <authorList>
            <person name="Valero-Jimenez C.A."/>
            <person name="Tapia P."/>
            <person name="Veloso J."/>
            <person name="Silva-Moreno E."/>
            <person name="Staats M."/>
            <person name="Valdes J.H."/>
            <person name="Van Kan J.A.L."/>
        </authorList>
    </citation>
    <scope>NUCLEOTIDE SEQUENCE [LARGE SCALE GENOMIC DNA]</scope>
    <source>
        <strain evidence="4 5">Bp0003</strain>
    </source>
</reference>
<dbReference type="Proteomes" id="UP000297910">
    <property type="component" value="Unassembled WGS sequence"/>
</dbReference>
<dbReference type="PANTHER" id="PTHR47706:SF4">
    <property type="entry name" value="NMRA-LIKE DOMAIN-CONTAINING PROTEIN"/>
    <property type="match status" value="1"/>
</dbReference>
<dbReference type="Gene3D" id="3.90.25.10">
    <property type="entry name" value="UDP-galactose 4-epimerase, domain 1"/>
    <property type="match status" value="1"/>
</dbReference>
<dbReference type="GO" id="GO:0016491">
    <property type="term" value="F:oxidoreductase activity"/>
    <property type="evidence" value="ECO:0007669"/>
    <property type="project" value="UniProtKB-KW"/>
</dbReference>
<dbReference type="PANTHER" id="PTHR47706">
    <property type="entry name" value="NMRA-LIKE FAMILY PROTEIN"/>
    <property type="match status" value="1"/>
</dbReference>
<proteinExistence type="inferred from homology"/>
<keyword evidence="2" id="KW-0521">NADP</keyword>
<organism evidence="4 5">
    <name type="scientific">Botrytis paeoniae</name>
    <dbReference type="NCBI Taxonomy" id="278948"/>
    <lineage>
        <taxon>Eukaryota</taxon>
        <taxon>Fungi</taxon>
        <taxon>Dikarya</taxon>
        <taxon>Ascomycota</taxon>
        <taxon>Pezizomycotina</taxon>
        <taxon>Leotiomycetes</taxon>
        <taxon>Helotiales</taxon>
        <taxon>Sclerotiniaceae</taxon>
        <taxon>Botrytis</taxon>
    </lineage>
</organism>
<dbReference type="SUPFAM" id="SSF51735">
    <property type="entry name" value="NAD(P)-binding Rossmann-fold domains"/>
    <property type="match status" value="1"/>
</dbReference>
<accession>A0A4Z1FYJ5</accession>
<protein>
    <submittedName>
        <fullName evidence="4">Uncharacterized protein</fullName>
    </submittedName>
</protein>
<keyword evidence="3" id="KW-0560">Oxidoreductase</keyword>
<dbReference type="EMBL" id="PQXI01000045">
    <property type="protein sequence ID" value="TGO27213.1"/>
    <property type="molecule type" value="Genomic_DNA"/>
</dbReference>
<dbReference type="InterPro" id="IPR051609">
    <property type="entry name" value="NmrA/Isoflavone_reductase-like"/>
</dbReference>
<comment type="caution">
    <text evidence="4">The sequence shown here is derived from an EMBL/GenBank/DDBJ whole genome shotgun (WGS) entry which is preliminary data.</text>
</comment>
<evidence type="ECO:0000256" key="3">
    <source>
        <dbReference type="ARBA" id="ARBA00023002"/>
    </source>
</evidence>
<name>A0A4Z1FYJ5_9HELO</name>
<comment type="similarity">
    <text evidence="1">Belongs to the NmrA-type oxidoreductase family. Isoflavone reductase subfamily.</text>
</comment>